<evidence type="ECO:0000313" key="3">
    <source>
        <dbReference type="EMBL" id="RED63762.1"/>
    </source>
</evidence>
<dbReference type="AlphaFoldDB" id="A0A3D9IPS0"/>
<dbReference type="PANTHER" id="PTHR43489:SF7">
    <property type="entry name" value="3-DEHYDRO-D-GULOSIDE 4-EPIMERASE-RELATED"/>
    <property type="match status" value="1"/>
</dbReference>
<dbReference type="Proteomes" id="UP000256869">
    <property type="component" value="Unassembled WGS sequence"/>
</dbReference>
<organism evidence="3 4">
    <name type="scientific">Cohnella lupini</name>
    <dbReference type="NCBI Taxonomy" id="1294267"/>
    <lineage>
        <taxon>Bacteria</taxon>
        <taxon>Bacillati</taxon>
        <taxon>Bacillota</taxon>
        <taxon>Bacilli</taxon>
        <taxon>Bacillales</taxon>
        <taxon>Paenibacillaceae</taxon>
        <taxon>Cohnella</taxon>
    </lineage>
</organism>
<dbReference type="Pfam" id="PF01261">
    <property type="entry name" value="AP_endonuc_2"/>
    <property type="match status" value="1"/>
</dbReference>
<gene>
    <name evidence="3" type="ORF">DFP95_1031</name>
</gene>
<keyword evidence="1 3" id="KW-0413">Isomerase</keyword>
<dbReference type="GO" id="GO:0016853">
    <property type="term" value="F:isomerase activity"/>
    <property type="evidence" value="ECO:0007669"/>
    <property type="project" value="UniProtKB-KW"/>
</dbReference>
<keyword evidence="4" id="KW-1185">Reference proteome</keyword>
<reference evidence="3 4" key="1">
    <citation type="submission" date="2018-07" db="EMBL/GenBank/DDBJ databases">
        <title>Genomic Encyclopedia of Type Strains, Phase III (KMG-III): the genomes of soil and plant-associated and newly described type strains.</title>
        <authorList>
            <person name="Whitman W."/>
        </authorList>
    </citation>
    <scope>NUCLEOTIDE SEQUENCE [LARGE SCALE GENOMIC DNA]</scope>
    <source>
        <strain evidence="3 4">CECT 8236</strain>
    </source>
</reference>
<protein>
    <submittedName>
        <fullName evidence="3">Sugar phosphate isomerase/epimerase</fullName>
    </submittedName>
</protein>
<sequence length="257" mass="28825">MNKIGWCMGIEQAGLLADKGFDYIECPLSSLPIEDERALEEQLPRFLDSPLRARAMNLFFPPGIMAVGPEADLDRIRRYVSKAGETASQIGVEIAVLGSGRARTIPEGWDRRRAEAQMLDLLGIVAEEWRGMGVTMAIEPLNRKESNLINSVAEAVLLAKQIESPIVRVLADFYHMDEENEPLETIAEHRDWIAHIHVADTGRLTPGTGSYPYDRFARILKEINYKGMISAECSLLGTDEEMEASLDFMTRKFGRLE</sequence>
<dbReference type="Gene3D" id="3.20.20.150">
    <property type="entry name" value="Divalent-metal-dependent TIM barrel enzymes"/>
    <property type="match status" value="1"/>
</dbReference>
<evidence type="ECO:0000313" key="4">
    <source>
        <dbReference type="Proteomes" id="UP000256869"/>
    </source>
</evidence>
<feature type="domain" description="Xylose isomerase-like TIM barrel" evidence="2">
    <location>
        <begin position="15"/>
        <end position="250"/>
    </location>
</feature>
<proteinExistence type="predicted"/>
<dbReference type="InterPro" id="IPR050417">
    <property type="entry name" value="Sugar_Epim/Isomerase"/>
</dbReference>
<dbReference type="PANTHER" id="PTHR43489">
    <property type="entry name" value="ISOMERASE"/>
    <property type="match status" value="1"/>
</dbReference>
<name>A0A3D9IPS0_9BACL</name>
<evidence type="ECO:0000256" key="1">
    <source>
        <dbReference type="ARBA" id="ARBA00023235"/>
    </source>
</evidence>
<dbReference type="InterPro" id="IPR036237">
    <property type="entry name" value="Xyl_isomerase-like_sf"/>
</dbReference>
<dbReference type="InterPro" id="IPR013022">
    <property type="entry name" value="Xyl_isomerase-like_TIM-brl"/>
</dbReference>
<dbReference type="SUPFAM" id="SSF51658">
    <property type="entry name" value="Xylose isomerase-like"/>
    <property type="match status" value="1"/>
</dbReference>
<accession>A0A3D9IPS0</accession>
<dbReference type="RefSeq" id="WP_181907302.1">
    <property type="nucleotide sequence ID" value="NZ_QRDY01000003.1"/>
</dbReference>
<comment type="caution">
    <text evidence="3">The sequence shown here is derived from an EMBL/GenBank/DDBJ whole genome shotgun (WGS) entry which is preliminary data.</text>
</comment>
<evidence type="ECO:0000259" key="2">
    <source>
        <dbReference type="Pfam" id="PF01261"/>
    </source>
</evidence>
<dbReference type="EMBL" id="QRDY01000003">
    <property type="protein sequence ID" value="RED63762.1"/>
    <property type="molecule type" value="Genomic_DNA"/>
</dbReference>